<name>A0ABX6JZ79_9MICO</name>
<dbReference type="EMBL" id="CP049933">
    <property type="protein sequence ID" value="QIM18090.1"/>
    <property type="molecule type" value="Genomic_DNA"/>
</dbReference>
<gene>
    <name evidence="1" type="ORF">G7066_04425</name>
</gene>
<accession>A0ABX6JZ79</accession>
<keyword evidence="2" id="KW-1185">Reference proteome</keyword>
<organism evidence="1 2">
    <name type="scientific">Leucobacter coleopterorum</name>
    <dbReference type="NCBI Taxonomy" id="2714933"/>
    <lineage>
        <taxon>Bacteria</taxon>
        <taxon>Bacillati</taxon>
        <taxon>Actinomycetota</taxon>
        <taxon>Actinomycetes</taxon>
        <taxon>Micrococcales</taxon>
        <taxon>Microbacteriaceae</taxon>
        <taxon>Leucobacter</taxon>
    </lineage>
</organism>
<protein>
    <submittedName>
        <fullName evidence="1">Uncharacterized protein</fullName>
    </submittedName>
</protein>
<reference evidence="1 2" key="1">
    <citation type="submission" date="2020-03" db="EMBL/GenBank/DDBJ databases">
        <title>Leucobacter sp. nov., isolated from beetles.</title>
        <authorList>
            <person name="Hyun D.-W."/>
            <person name="Bae J.-W."/>
        </authorList>
    </citation>
    <scope>NUCLEOTIDE SEQUENCE [LARGE SCALE GENOMIC DNA]</scope>
    <source>
        <strain evidence="1 2">HDW9A</strain>
    </source>
</reference>
<evidence type="ECO:0000313" key="1">
    <source>
        <dbReference type="EMBL" id="QIM18090.1"/>
    </source>
</evidence>
<dbReference type="Proteomes" id="UP000503441">
    <property type="component" value="Chromosome"/>
</dbReference>
<proteinExistence type="predicted"/>
<dbReference type="RefSeq" id="WP_166329369.1">
    <property type="nucleotide sequence ID" value="NZ_CP049933.1"/>
</dbReference>
<sequence>MQLALRDLTEGISAIVFTVTQVDTAVMDASTVFDTTITATATSSGIVPTDSASTRVVGDLSYRPVKAHSTVIGSSNRDVTYTFDVVTNDATQTGQTFTSWGQRFTDKLPAGAVVTDSFSTIGGTWTTSGDPATGQTMTWERTGTAYGPSTVSMVPGNQRVGITVHYPADAFPEGSRPPTNTVHLDVSDHSGQWESRTNAQTQGPAFGPGTNGQQVAIETNAHFATGQDTALWGNAQWLAQYGVKASYLSSADNEALNTMVVENSSALDADTAVFFEHSDIRRLAVLFNPTLKAANVPYSVEYTTTAGSQWKTYGTGLTTANDLRMNFVPQGSTGWSSDNYNLTQFLPWARP</sequence>
<evidence type="ECO:0000313" key="2">
    <source>
        <dbReference type="Proteomes" id="UP000503441"/>
    </source>
</evidence>